<dbReference type="InterPro" id="IPR017850">
    <property type="entry name" value="Alkaline_phosphatase_core_sf"/>
</dbReference>
<dbReference type="PANTHER" id="PTHR10974:SF75">
    <property type="entry name" value="SULFATASE DOMAIN-CONTAINING PROTEIN"/>
    <property type="match status" value="1"/>
</dbReference>
<dbReference type="Pfam" id="PF02995">
    <property type="entry name" value="DUF229"/>
    <property type="match status" value="1"/>
</dbReference>
<dbReference type="OrthoDB" id="5862419at2759"/>
<proteinExistence type="predicted"/>
<keyword evidence="2" id="KW-1185">Reference proteome</keyword>
<evidence type="ECO:0000313" key="1">
    <source>
        <dbReference type="EMBL" id="CAI5443982.1"/>
    </source>
</evidence>
<dbReference type="Proteomes" id="UP001152747">
    <property type="component" value="Unassembled WGS sequence"/>
</dbReference>
<gene>
    <name evidence="1" type="ORF">CAMP_LOCUS6619</name>
</gene>
<dbReference type="InterPro" id="IPR004245">
    <property type="entry name" value="DUF229"/>
</dbReference>
<name>A0A9P1IIT2_9PELO</name>
<dbReference type="Gene3D" id="3.40.720.10">
    <property type="entry name" value="Alkaline Phosphatase, subunit A"/>
    <property type="match status" value="1"/>
</dbReference>
<reference evidence="1" key="1">
    <citation type="submission" date="2022-11" db="EMBL/GenBank/DDBJ databases">
        <authorList>
            <person name="Kikuchi T."/>
        </authorList>
    </citation>
    <scope>NUCLEOTIDE SEQUENCE</scope>
    <source>
        <strain evidence="1">PS1010</strain>
    </source>
</reference>
<dbReference type="GO" id="GO:0005615">
    <property type="term" value="C:extracellular space"/>
    <property type="evidence" value="ECO:0007669"/>
    <property type="project" value="TreeGrafter"/>
</dbReference>
<comment type="caution">
    <text evidence="1">The sequence shown here is derived from an EMBL/GenBank/DDBJ whole genome shotgun (WGS) entry which is preliminary data.</text>
</comment>
<organism evidence="1 2">
    <name type="scientific">Caenorhabditis angaria</name>
    <dbReference type="NCBI Taxonomy" id="860376"/>
    <lineage>
        <taxon>Eukaryota</taxon>
        <taxon>Metazoa</taxon>
        <taxon>Ecdysozoa</taxon>
        <taxon>Nematoda</taxon>
        <taxon>Chromadorea</taxon>
        <taxon>Rhabditida</taxon>
        <taxon>Rhabditina</taxon>
        <taxon>Rhabditomorpha</taxon>
        <taxon>Rhabditoidea</taxon>
        <taxon>Rhabditidae</taxon>
        <taxon>Peloderinae</taxon>
        <taxon>Caenorhabditis</taxon>
    </lineage>
</organism>
<sequence>MKQNSKNIQKLIENEQDYWNICHLPQYDAWDDEIMKFIDPDSNSIGKKCDKNFRILTELKNSTWSSSSSSKKEKCRARCHRFKSESENSVDDWTNKTGPIDCEILETVCSNENDTDIYGWLHSQIIETPLKPPKINISGLKQFDIVVILIDSLSYTQSIRSLPRTLSYFKNHFKAVEFPFMNKIGENSRPNGAALWFGKSILKLDRSFFQEEESIIEEEDWNDEYFCDVFKDNETHLFKEFQEYGYKTMLAEDWAGGIMTYPNCRGFKQPPSDHYMKPFQNAYEKYAENLTRKHFCREHHQTLLDYLQQFQNSYSGFQKNIPKFSWIWAIELGHDYQNSIFHADGDFHRYLIRNREKLEKSFVFLMADHGMRFGGILETKLGGIEKNNPMTNSRYLQTHYDTRATFLDILKYQSKSGFSQTQPLNIPGEKGNSLLRHQPKTFRNCQTLPIPTEFCICQFETFKADKQVFFDSHTTKFARNIGSKVIEAVNLKLNESGFSGKCIEMLFENVTSLIQYKNQYKTSILYTVTVLAKKPSEAIFEANIKVNSDIIKILGMIERVSKYGKSADCIESEIHRPYCYCRKQ</sequence>
<protein>
    <submittedName>
        <fullName evidence="1">Uncharacterized protein</fullName>
    </submittedName>
</protein>
<accession>A0A9P1IIT2</accession>
<dbReference type="PANTHER" id="PTHR10974">
    <property type="entry name" value="FI08016P-RELATED"/>
    <property type="match status" value="1"/>
</dbReference>
<dbReference type="SUPFAM" id="SSF53649">
    <property type="entry name" value="Alkaline phosphatase-like"/>
    <property type="match status" value="1"/>
</dbReference>
<evidence type="ECO:0000313" key="2">
    <source>
        <dbReference type="Proteomes" id="UP001152747"/>
    </source>
</evidence>
<dbReference type="AlphaFoldDB" id="A0A9P1IIT2"/>
<dbReference type="EMBL" id="CANHGI010000003">
    <property type="protein sequence ID" value="CAI5443982.1"/>
    <property type="molecule type" value="Genomic_DNA"/>
</dbReference>
<dbReference type="CDD" id="cd16021">
    <property type="entry name" value="ALP_like"/>
    <property type="match status" value="1"/>
</dbReference>